<keyword evidence="5" id="KW-0418">Kinase</keyword>
<dbReference type="Gene3D" id="3.40.50.2300">
    <property type="match status" value="1"/>
</dbReference>
<keyword evidence="6" id="KW-1185">Reference proteome</keyword>
<protein>
    <submittedName>
        <fullName evidence="5">Hybrid sensor histidine kinase/response regulator</fullName>
    </submittedName>
</protein>
<evidence type="ECO:0000313" key="5">
    <source>
        <dbReference type="EMBL" id="QOY55300.1"/>
    </source>
</evidence>
<dbReference type="InterPro" id="IPR036890">
    <property type="entry name" value="HATPase_C_sf"/>
</dbReference>
<proteinExistence type="predicted"/>
<feature type="domain" description="Response regulatory" evidence="4">
    <location>
        <begin position="10"/>
        <end position="126"/>
    </location>
</feature>
<organism evidence="5 6">
    <name type="scientific">Candidatus Sulfurimonas marisnigri</name>
    <dbReference type="NCBI Taxonomy" id="2740405"/>
    <lineage>
        <taxon>Bacteria</taxon>
        <taxon>Pseudomonadati</taxon>
        <taxon>Campylobacterota</taxon>
        <taxon>Epsilonproteobacteria</taxon>
        <taxon>Campylobacterales</taxon>
        <taxon>Sulfurimonadaceae</taxon>
        <taxon>Sulfurimonas</taxon>
    </lineage>
</organism>
<gene>
    <name evidence="5" type="ORF">HUE87_03420</name>
</gene>
<feature type="modified residue" description="4-aspartylphosphate" evidence="2">
    <location>
        <position position="59"/>
    </location>
</feature>
<evidence type="ECO:0000259" key="4">
    <source>
        <dbReference type="PROSITE" id="PS50110"/>
    </source>
</evidence>
<dbReference type="InterPro" id="IPR003594">
    <property type="entry name" value="HATPase_dom"/>
</dbReference>
<dbReference type="PANTHER" id="PTHR43547">
    <property type="entry name" value="TWO-COMPONENT HISTIDINE KINASE"/>
    <property type="match status" value="1"/>
</dbReference>
<dbReference type="Proteomes" id="UP000593836">
    <property type="component" value="Chromosome"/>
</dbReference>
<dbReference type="GO" id="GO:0000155">
    <property type="term" value="F:phosphorelay sensor kinase activity"/>
    <property type="evidence" value="ECO:0007669"/>
    <property type="project" value="TreeGrafter"/>
</dbReference>
<name>A0A7S7M1I3_9BACT</name>
<keyword evidence="1 2" id="KW-0597">Phosphoprotein</keyword>
<dbReference type="SUPFAM" id="SSF55874">
    <property type="entry name" value="ATPase domain of HSP90 chaperone/DNA topoisomerase II/histidine kinase"/>
    <property type="match status" value="1"/>
</dbReference>
<dbReference type="InterPro" id="IPR011006">
    <property type="entry name" value="CheY-like_superfamily"/>
</dbReference>
<accession>A0A7S7M1I3</accession>
<dbReference type="PANTHER" id="PTHR43547:SF2">
    <property type="entry name" value="HYBRID SIGNAL TRANSDUCTION HISTIDINE KINASE C"/>
    <property type="match status" value="1"/>
</dbReference>
<sequence length="345" mass="39413">MDLVENDNPKVLLVDDKAENITILLDMLEPLNLEIFVSLSAKDALKSVGTYDFDLILLDIVMPNMDGYEVCKILKNHNKHKDIPIIFISALGGVEDKIKGFSYGVDDYIAKPFLQEELIARVKLHLQKGLLFKSLKQLLRKSYHELYNPLTIINTSVEMQNLKHGNTRYTDSITVASNTLQLVYDDLYYSLSSRNHHENVLSIDLVKFVQKRIDYFYYFRKSKNINIDLQSFEVSKIQIREVDLYRIVDNTISNAIKYAKDGSTVSIDIINSNDSVIFKSSNIGSTINHPEKIFKQGYREDFENIGMGIGLEIVSSLCNTYNIKTEVISENGVTSFKYAIPKILN</sequence>
<dbReference type="Pfam" id="PF02518">
    <property type="entry name" value="HATPase_c"/>
    <property type="match status" value="1"/>
</dbReference>
<evidence type="ECO:0000313" key="6">
    <source>
        <dbReference type="Proteomes" id="UP000593836"/>
    </source>
</evidence>
<dbReference type="SUPFAM" id="SSF52172">
    <property type="entry name" value="CheY-like"/>
    <property type="match status" value="1"/>
</dbReference>
<feature type="domain" description="Histidine kinase" evidence="3">
    <location>
        <begin position="141"/>
        <end position="344"/>
    </location>
</feature>
<dbReference type="EMBL" id="CP054493">
    <property type="protein sequence ID" value="QOY55300.1"/>
    <property type="molecule type" value="Genomic_DNA"/>
</dbReference>
<evidence type="ECO:0000256" key="2">
    <source>
        <dbReference type="PROSITE-ProRule" id="PRU00169"/>
    </source>
</evidence>
<dbReference type="InterPro" id="IPR005467">
    <property type="entry name" value="His_kinase_dom"/>
</dbReference>
<dbReference type="AlphaFoldDB" id="A0A7S7M1I3"/>
<dbReference type="Gene3D" id="3.30.565.10">
    <property type="entry name" value="Histidine kinase-like ATPase, C-terminal domain"/>
    <property type="match status" value="1"/>
</dbReference>
<dbReference type="InterPro" id="IPR001789">
    <property type="entry name" value="Sig_transdc_resp-reg_receiver"/>
</dbReference>
<dbReference type="PROSITE" id="PS50110">
    <property type="entry name" value="RESPONSE_REGULATORY"/>
    <property type="match status" value="1"/>
</dbReference>
<dbReference type="KEGG" id="smas:HUE87_03420"/>
<dbReference type="PROSITE" id="PS50109">
    <property type="entry name" value="HIS_KIN"/>
    <property type="match status" value="1"/>
</dbReference>
<evidence type="ECO:0000259" key="3">
    <source>
        <dbReference type="PROSITE" id="PS50109"/>
    </source>
</evidence>
<reference evidence="5 6" key="1">
    <citation type="submission" date="2020-05" db="EMBL/GenBank/DDBJ databases">
        <title>Sulfurimonas marisnigri, sp. nov., and Sulfurimonas baltica, sp. nov., manganese oxide reducing chemolithoautotrophs of the class Epsilonproteobacteria isolated from the pelagic redoxclines of the Black and Baltic Seas and emended description of the genus Sulfurimonas.</title>
        <authorList>
            <person name="Henkel J.V."/>
            <person name="Laudan C."/>
            <person name="Werner J."/>
            <person name="Neu T."/>
            <person name="Plewe S."/>
            <person name="Sproer C."/>
            <person name="Bunk B."/>
            <person name="Schulz-Vogt H.N."/>
        </authorList>
    </citation>
    <scope>NUCLEOTIDE SEQUENCE [LARGE SCALE GENOMIC DNA]</scope>
    <source>
        <strain evidence="5 6">SoZ1</strain>
    </source>
</reference>
<dbReference type="SMART" id="SM00387">
    <property type="entry name" value="HATPase_c"/>
    <property type="match status" value="1"/>
</dbReference>
<keyword evidence="5" id="KW-0808">Transferase</keyword>
<dbReference type="RefSeq" id="WP_194367342.1">
    <property type="nucleotide sequence ID" value="NZ_CP054493.1"/>
</dbReference>
<dbReference type="SMART" id="SM00448">
    <property type="entry name" value="REC"/>
    <property type="match status" value="1"/>
</dbReference>
<evidence type="ECO:0000256" key="1">
    <source>
        <dbReference type="ARBA" id="ARBA00022553"/>
    </source>
</evidence>
<dbReference type="Pfam" id="PF00072">
    <property type="entry name" value="Response_reg"/>
    <property type="match status" value="1"/>
</dbReference>